<organism evidence="4 5">
    <name type="scientific">Saxophila tyrrhenica</name>
    <dbReference type="NCBI Taxonomy" id="1690608"/>
    <lineage>
        <taxon>Eukaryota</taxon>
        <taxon>Fungi</taxon>
        <taxon>Dikarya</taxon>
        <taxon>Ascomycota</taxon>
        <taxon>Pezizomycotina</taxon>
        <taxon>Dothideomycetes</taxon>
        <taxon>Dothideomycetidae</taxon>
        <taxon>Mycosphaerellales</taxon>
        <taxon>Extremaceae</taxon>
        <taxon>Saxophila</taxon>
    </lineage>
</organism>
<dbReference type="EMBL" id="JAVRRT010000016">
    <property type="protein sequence ID" value="KAK5165427.1"/>
    <property type="molecule type" value="Genomic_DNA"/>
</dbReference>
<dbReference type="RefSeq" id="XP_064655511.1">
    <property type="nucleotide sequence ID" value="XM_064806185.1"/>
</dbReference>
<dbReference type="Pfam" id="PF00106">
    <property type="entry name" value="adh_short"/>
    <property type="match status" value="2"/>
</dbReference>
<keyword evidence="2" id="KW-0521">NADP</keyword>
<accession>A0AAV9P328</accession>
<dbReference type="InterPro" id="IPR036291">
    <property type="entry name" value="NAD(P)-bd_dom_sf"/>
</dbReference>
<dbReference type="AlphaFoldDB" id="A0AAV9P328"/>
<reference evidence="4 5" key="1">
    <citation type="submission" date="2023-08" db="EMBL/GenBank/DDBJ databases">
        <title>Black Yeasts Isolated from many extreme environments.</title>
        <authorList>
            <person name="Coleine C."/>
            <person name="Stajich J.E."/>
            <person name="Selbmann L."/>
        </authorList>
    </citation>
    <scope>NUCLEOTIDE SEQUENCE [LARGE SCALE GENOMIC DNA]</scope>
    <source>
        <strain evidence="4 5">CCFEE 5935</strain>
    </source>
</reference>
<keyword evidence="5" id="KW-1185">Reference proteome</keyword>
<proteinExistence type="inferred from homology"/>
<name>A0AAV9P328_9PEZI</name>
<evidence type="ECO:0000313" key="4">
    <source>
        <dbReference type="EMBL" id="KAK5165427.1"/>
    </source>
</evidence>
<dbReference type="Gene3D" id="3.40.50.720">
    <property type="entry name" value="NAD(P)-binding Rossmann-like Domain"/>
    <property type="match status" value="1"/>
</dbReference>
<evidence type="ECO:0000313" key="5">
    <source>
        <dbReference type="Proteomes" id="UP001337655"/>
    </source>
</evidence>
<gene>
    <name evidence="4" type="ORF">LTR77_008956</name>
</gene>
<evidence type="ECO:0008006" key="6">
    <source>
        <dbReference type="Google" id="ProtNLM"/>
    </source>
</evidence>
<comment type="caution">
    <text evidence="4">The sequence shown here is derived from an EMBL/GenBank/DDBJ whole genome shotgun (WGS) entry which is preliminary data.</text>
</comment>
<dbReference type="GeneID" id="89930288"/>
<dbReference type="SUPFAM" id="SSF51735">
    <property type="entry name" value="NAD(P)-binding Rossmann-fold domains"/>
    <property type="match status" value="1"/>
</dbReference>
<comment type="similarity">
    <text evidence="1">Belongs to the short-chain dehydrogenases/reductases (SDR) family.</text>
</comment>
<dbReference type="InterPro" id="IPR002347">
    <property type="entry name" value="SDR_fam"/>
</dbReference>
<evidence type="ECO:0000256" key="1">
    <source>
        <dbReference type="ARBA" id="ARBA00006484"/>
    </source>
</evidence>
<dbReference type="PRINTS" id="PR00081">
    <property type="entry name" value="GDHRDH"/>
</dbReference>
<dbReference type="PANTHER" id="PTHR44229">
    <property type="entry name" value="15-HYDROXYPROSTAGLANDIN DEHYDROGENASE [NAD(+)]"/>
    <property type="match status" value="1"/>
</dbReference>
<dbReference type="Proteomes" id="UP001337655">
    <property type="component" value="Unassembled WGS sequence"/>
</dbReference>
<dbReference type="InterPro" id="IPR020904">
    <property type="entry name" value="Sc_DH/Rdtase_CS"/>
</dbReference>
<sequence>MKVFVADADVPGLRALSKQLNTNPQDPAIYTTEVDVAEWESIERAFRYAVSAMGRIDYVFPIAGIGERRSFPNKPKSDEYVKPDMSVIDIDQIGVIYTVSLAVQHFRRLEKNRHGVKGRSACSSFREKCLNADRLTTVVAVASVCGFYIHTTIPLYTAAKHAIVGFTRSYGKILAEESITFNSVCPNKIRTSIGTAESYEKAEKAGCLVPMEKLLECFEMLLSGGEHKDLSGECLEVAPQLGIRIAPKVEFVNEESKKSAEITYERSHYLHEVVE</sequence>
<dbReference type="GO" id="GO:0016616">
    <property type="term" value="F:oxidoreductase activity, acting on the CH-OH group of donors, NAD or NADP as acceptor"/>
    <property type="evidence" value="ECO:0007669"/>
    <property type="project" value="TreeGrafter"/>
</dbReference>
<keyword evidence="3" id="KW-0560">Oxidoreductase</keyword>
<dbReference type="PANTHER" id="PTHR44229:SF4">
    <property type="entry name" value="15-HYDROXYPROSTAGLANDIN DEHYDROGENASE [NAD(+)]"/>
    <property type="match status" value="1"/>
</dbReference>
<evidence type="ECO:0000256" key="2">
    <source>
        <dbReference type="ARBA" id="ARBA00022857"/>
    </source>
</evidence>
<protein>
    <recommendedName>
        <fullName evidence="6">Alcohol dehydrogenase</fullName>
    </recommendedName>
</protein>
<dbReference type="PROSITE" id="PS00061">
    <property type="entry name" value="ADH_SHORT"/>
    <property type="match status" value="1"/>
</dbReference>
<dbReference type="GO" id="GO:0005737">
    <property type="term" value="C:cytoplasm"/>
    <property type="evidence" value="ECO:0007669"/>
    <property type="project" value="TreeGrafter"/>
</dbReference>
<evidence type="ECO:0000256" key="3">
    <source>
        <dbReference type="ARBA" id="ARBA00023002"/>
    </source>
</evidence>